<accession>A0ABZ2V4A2</accession>
<dbReference type="Proteomes" id="UP001440612">
    <property type="component" value="Chromosome"/>
</dbReference>
<dbReference type="InterPro" id="IPR003715">
    <property type="entry name" value="Poly_export_N"/>
</dbReference>
<keyword evidence="6" id="KW-1185">Reference proteome</keyword>
<dbReference type="PANTHER" id="PTHR33619:SF3">
    <property type="entry name" value="POLYSACCHARIDE EXPORT PROTEIN GFCE-RELATED"/>
    <property type="match status" value="1"/>
</dbReference>
<protein>
    <submittedName>
        <fullName evidence="5">Polysaccharide biosynthesis/export family protein</fullName>
    </submittedName>
</protein>
<dbReference type="Pfam" id="PF25994">
    <property type="entry name" value="HH_AprE"/>
    <property type="match status" value="1"/>
</dbReference>
<dbReference type="Gene3D" id="3.10.560.10">
    <property type="entry name" value="Outer membrane lipoprotein wza domain like"/>
    <property type="match status" value="1"/>
</dbReference>
<reference evidence="6" key="1">
    <citation type="submission" date="2024-04" db="EMBL/GenBank/DDBJ databases">
        <title>Phylogenomic analyses of a clade within the roseobacter group suggest taxonomic reassignments of species of the genera Aestuariivita, Citreicella, Loktanella, Nautella, Pelagibaca, Ruegeria, Thalassobius, Thiobacimonas and Tropicibacter, and the proposal o.</title>
        <authorList>
            <person name="Jeon C.O."/>
        </authorList>
    </citation>
    <scope>NUCLEOTIDE SEQUENCE [LARGE SCALE GENOMIC DNA]</scope>
    <source>
        <strain evidence="6">BS5-3</strain>
    </source>
</reference>
<name>A0ABZ2V4A2_9RHOB</name>
<evidence type="ECO:0000256" key="2">
    <source>
        <dbReference type="SAM" id="Coils"/>
    </source>
</evidence>
<keyword evidence="1" id="KW-0732">Signal</keyword>
<dbReference type="Gene3D" id="3.30.1950.10">
    <property type="entry name" value="wza like domain"/>
    <property type="match status" value="1"/>
</dbReference>
<gene>
    <name evidence="5" type="ORF">AABB29_01000</name>
</gene>
<dbReference type="InterPro" id="IPR058781">
    <property type="entry name" value="HH_AprE-like"/>
</dbReference>
<proteinExistence type="predicted"/>
<evidence type="ECO:0000313" key="6">
    <source>
        <dbReference type="Proteomes" id="UP001440612"/>
    </source>
</evidence>
<dbReference type="EMBL" id="CP150951">
    <property type="protein sequence ID" value="WZC49272.2"/>
    <property type="molecule type" value="Genomic_DNA"/>
</dbReference>
<sequence>MVGLLRRFLQSFAGHVVAVALSAAPLAASPLIAVGDELQVDFLDDDADPYVLEVGDDGAVQLPYVGAVAVAGSDIDAARQLIAETYVTREIFLSPQLELSFVAMRPLSVLGDVQEPGFYDFRAFVTVEQAVGLAGGIVRNGQSEEGRAMQRATLFGELARIEGEMMREAVATARLNTQLADGQAIDRSAVALGALDAPDMRLVDTLVDQDNAIIAAELAYFQSENDLLVRAVSDARMQIDLTEEQIAAQEVQITSYDEELDNNADLVERGLVPAPVRAQLLRQVADEKTDLLRLRTNVAAARLQLISLERQQLELDYQRRQTWRLALADAAVRTAQLRGARDAVLDRIDVLDNWSVRTNAEDAQMISYLIRRRGTGGAVQTVSALATDALSPGDVLIVRLEQAETPLAQVHP</sequence>
<evidence type="ECO:0000259" key="4">
    <source>
        <dbReference type="Pfam" id="PF25994"/>
    </source>
</evidence>
<dbReference type="RefSeq" id="WP_373636870.1">
    <property type="nucleotide sequence ID" value="NZ_CP150951.2"/>
</dbReference>
<dbReference type="PANTHER" id="PTHR33619">
    <property type="entry name" value="POLYSACCHARIDE EXPORT PROTEIN GFCE-RELATED"/>
    <property type="match status" value="1"/>
</dbReference>
<feature type="domain" description="Polysaccharide export protein N-terminal" evidence="3">
    <location>
        <begin position="30"/>
        <end position="99"/>
    </location>
</feature>
<feature type="domain" description="AprE-like long alpha-helical hairpin" evidence="4">
    <location>
        <begin position="157"/>
        <end position="344"/>
    </location>
</feature>
<organism evidence="5 6">
    <name type="scientific">Yoonia phaeophyticola</name>
    <dbReference type="NCBI Taxonomy" id="3137369"/>
    <lineage>
        <taxon>Bacteria</taxon>
        <taxon>Pseudomonadati</taxon>
        <taxon>Pseudomonadota</taxon>
        <taxon>Alphaproteobacteria</taxon>
        <taxon>Rhodobacterales</taxon>
        <taxon>Paracoccaceae</taxon>
        <taxon>Yoonia</taxon>
    </lineage>
</organism>
<evidence type="ECO:0000313" key="5">
    <source>
        <dbReference type="EMBL" id="WZC49272.2"/>
    </source>
</evidence>
<dbReference type="Pfam" id="PF02563">
    <property type="entry name" value="Poly_export"/>
    <property type="match status" value="1"/>
</dbReference>
<feature type="coiled-coil region" evidence="2">
    <location>
        <begin position="232"/>
        <end position="259"/>
    </location>
</feature>
<evidence type="ECO:0000256" key="1">
    <source>
        <dbReference type="ARBA" id="ARBA00022729"/>
    </source>
</evidence>
<keyword evidence="2" id="KW-0175">Coiled coil</keyword>
<evidence type="ECO:0000259" key="3">
    <source>
        <dbReference type="Pfam" id="PF02563"/>
    </source>
</evidence>
<dbReference type="InterPro" id="IPR049712">
    <property type="entry name" value="Poly_export"/>
</dbReference>